<dbReference type="RefSeq" id="WP_024320637.1">
    <property type="nucleotide sequence ID" value="NZ_CP084696.2"/>
</dbReference>
<evidence type="ECO:0000256" key="4">
    <source>
        <dbReference type="ARBA" id="ARBA00047720"/>
    </source>
</evidence>
<organism evidence="7 8">
    <name type="scientific">Rhizobium ruizarguesonis</name>
    <dbReference type="NCBI Taxonomy" id="2081791"/>
    <lineage>
        <taxon>Bacteria</taxon>
        <taxon>Pseudomonadati</taxon>
        <taxon>Pseudomonadota</taxon>
        <taxon>Alphaproteobacteria</taxon>
        <taxon>Hyphomicrobiales</taxon>
        <taxon>Rhizobiaceae</taxon>
        <taxon>Rhizobium/Agrobacterium group</taxon>
        <taxon>Rhizobium</taxon>
    </lineage>
</organism>
<feature type="domain" description="Adenine deaminase C-terminal" evidence="6">
    <location>
        <begin position="488"/>
        <end position="612"/>
    </location>
</feature>
<protein>
    <recommendedName>
        <fullName evidence="2">adenine deaminase</fullName>
        <ecNumber evidence="2">3.5.4.2</ecNumber>
    </recommendedName>
</protein>
<dbReference type="Gene3D" id="2.30.40.10">
    <property type="entry name" value="Urease, subunit C, domain 1"/>
    <property type="match status" value="1"/>
</dbReference>
<comment type="similarity">
    <text evidence="1">Belongs to the metallo-dependent hydrolases superfamily. Adenine deaminase family.</text>
</comment>
<evidence type="ECO:0000313" key="8">
    <source>
        <dbReference type="Proteomes" id="UP000661163"/>
    </source>
</evidence>
<evidence type="ECO:0000256" key="3">
    <source>
        <dbReference type="ARBA" id="ARBA00022801"/>
    </source>
</evidence>
<sequence>MIDRVASSILGQIRSCAGNFPGPEHRFTHRVVVFTVRRFQLLTGIPFMATSRTAPLPDDLLINASDEVLTRQDLVLTALGRRPADRLLRVGRLLDVHSRTWLDDQEIVIKGRRIAYVGPAGSYAGEVSERFSEPDLAAAPGFGEAHKHIESSHLTPEWEAALVMPHGVTWTCEASHEFSNVNGARNLEFWLEARRRGSPMKIFPLPGSAVPPTAYEWGGGWFGYDEQKAFLSESLMVAGLDEVMDWPSISDPGNPSYDRLWGMIGATFEQRGVVEGHGAGLRDMASINAFAAAGLASDHEGWFLDEIWQKLLHGLFIELRPHSLPEVIRGLIDKGLTDWSQIALVTDDRSASDTLKIGATDHNVRLAIENGLAPEIAIQCVTLNPARHMRLTPWVGSIAPGRFADIVLLSDVASLSIEKVWADGRPVSEGATFIGVRPEIDWPQWATRTVKIDRTVTADDFRIEAPSNRATVNAALLRPFHWHDDFITMELSVEDGAVQRDPARNVTKFSIVDRFSGEAKVSRMFWLGTGPRTPETALASTLGHDKHNIWTVGSSDEAMAISVNALNEQQGGWALVSGGKILARVRYEVGGLMTARSAEVLDAEMQALYAAGAGIDWMYEPTFSPRWWPGFPERLSFATLTCSPWRWVLVAPSELAPEGFVNVLTGKTHPIVW</sequence>
<evidence type="ECO:0000259" key="5">
    <source>
        <dbReference type="Pfam" id="PF01979"/>
    </source>
</evidence>
<dbReference type="AlphaFoldDB" id="A0AAE4YM15"/>
<reference evidence="7 8" key="1">
    <citation type="submission" date="2019-12" db="EMBL/GenBank/DDBJ databases">
        <title>Rhizobium genotypes associated with high levels of biological nitrogen fixation by grain legumes in a temperate-maritime cropping system.</title>
        <authorList>
            <person name="Maluk M."/>
            <person name="Francesc Ferrando Molina F."/>
            <person name="Lopez Del Egido L."/>
            <person name="Lafos M."/>
            <person name="Langarica-Fuentes A."/>
            <person name="Gebre Yohannes G."/>
            <person name="Young M.W."/>
            <person name="Martin P."/>
            <person name="Gantlett R."/>
            <person name="Kenicer G."/>
            <person name="Hawes C."/>
            <person name="Begg G.S."/>
            <person name="Quilliam R.S."/>
            <person name="Squire G.R."/>
            <person name="Poole P.S."/>
            <person name="Young P.W."/>
            <person name="Iannetta P.M."/>
            <person name="James E.K."/>
        </authorList>
    </citation>
    <scope>NUCLEOTIDE SEQUENCE [LARGE SCALE GENOMIC DNA]</scope>
    <source>
        <strain evidence="7 8">JHI985</strain>
    </source>
</reference>
<dbReference type="InterPro" id="IPR006680">
    <property type="entry name" value="Amidohydro-rel"/>
</dbReference>
<dbReference type="Pfam" id="PF13382">
    <property type="entry name" value="Adenine_deam_C"/>
    <property type="match status" value="1"/>
</dbReference>
<dbReference type="InterPro" id="IPR032466">
    <property type="entry name" value="Metal_Hydrolase"/>
</dbReference>
<dbReference type="EC" id="3.5.4.2" evidence="2"/>
<dbReference type="Pfam" id="PF01979">
    <property type="entry name" value="Amidohydro_1"/>
    <property type="match status" value="1"/>
</dbReference>
<dbReference type="GO" id="GO:0000034">
    <property type="term" value="F:adenine deaminase activity"/>
    <property type="evidence" value="ECO:0007669"/>
    <property type="project" value="UniProtKB-EC"/>
</dbReference>
<gene>
    <name evidence="7" type="ORF">GR217_06175</name>
</gene>
<feature type="domain" description="Amidohydrolase-related" evidence="5">
    <location>
        <begin position="320"/>
        <end position="427"/>
    </location>
</feature>
<keyword evidence="3" id="KW-0378">Hydrolase</keyword>
<comment type="caution">
    <text evidence="7">The sequence shown here is derived from an EMBL/GenBank/DDBJ whole genome shotgun (WGS) entry which is preliminary data.</text>
</comment>
<dbReference type="Proteomes" id="UP000661163">
    <property type="component" value="Unassembled WGS sequence"/>
</dbReference>
<comment type="catalytic activity">
    <reaction evidence="4">
        <text>adenine + H2O + H(+) = hypoxanthine + NH4(+)</text>
        <dbReference type="Rhea" id="RHEA:23688"/>
        <dbReference type="ChEBI" id="CHEBI:15377"/>
        <dbReference type="ChEBI" id="CHEBI:15378"/>
        <dbReference type="ChEBI" id="CHEBI:16708"/>
        <dbReference type="ChEBI" id="CHEBI:17368"/>
        <dbReference type="ChEBI" id="CHEBI:28938"/>
        <dbReference type="EC" id="3.5.4.2"/>
    </reaction>
</comment>
<accession>A0AAE4YM15</accession>
<evidence type="ECO:0000256" key="1">
    <source>
        <dbReference type="ARBA" id="ARBA00006773"/>
    </source>
</evidence>
<evidence type="ECO:0000313" key="7">
    <source>
        <dbReference type="EMBL" id="NEI47275.1"/>
    </source>
</evidence>
<dbReference type="InterPro" id="IPR011059">
    <property type="entry name" value="Metal-dep_hydrolase_composite"/>
</dbReference>
<name>A0AAE4YM15_9HYPH</name>
<dbReference type="Gene3D" id="3.20.20.140">
    <property type="entry name" value="Metal-dependent hydrolases"/>
    <property type="match status" value="1"/>
</dbReference>
<dbReference type="EMBL" id="WUFC01000003">
    <property type="protein sequence ID" value="NEI47275.1"/>
    <property type="molecule type" value="Genomic_DNA"/>
</dbReference>
<evidence type="ECO:0000256" key="2">
    <source>
        <dbReference type="ARBA" id="ARBA00012782"/>
    </source>
</evidence>
<proteinExistence type="inferred from homology"/>
<dbReference type="PANTHER" id="PTHR11113:SF2">
    <property type="entry name" value="ADENINE DEAMINASE"/>
    <property type="match status" value="1"/>
</dbReference>
<evidence type="ECO:0000259" key="6">
    <source>
        <dbReference type="Pfam" id="PF13382"/>
    </source>
</evidence>
<dbReference type="SUPFAM" id="SSF51556">
    <property type="entry name" value="Metallo-dependent hydrolases"/>
    <property type="match status" value="1"/>
</dbReference>
<dbReference type="SUPFAM" id="SSF51338">
    <property type="entry name" value="Composite domain of metallo-dependent hydrolases"/>
    <property type="match status" value="1"/>
</dbReference>
<dbReference type="InterPro" id="IPR026912">
    <property type="entry name" value="Adenine_deam_C"/>
</dbReference>
<dbReference type="PANTHER" id="PTHR11113">
    <property type="entry name" value="N-ACETYLGLUCOSAMINE-6-PHOSPHATE DEACETYLASE"/>
    <property type="match status" value="1"/>
</dbReference>